<feature type="domain" description="C-type lectin" evidence="7">
    <location>
        <begin position="193"/>
        <end position="314"/>
    </location>
</feature>
<dbReference type="PROSITE" id="PS01186">
    <property type="entry name" value="EGF_2"/>
    <property type="match status" value="1"/>
</dbReference>
<feature type="chain" id="PRO_5046410516" evidence="5">
    <location>
        <begin position="26"/>
        <end position="339"/>
    </location>
</feature>
<keyword evidence="2" id="KW-0677">Repeat</keyword>
<organism evidence="8 9">
    <name type="scientific">Saccoglossus kowalevskii</name>
    <name type="common">Acorn worm</name>
    <dbReference type="NCBI Taxonomy" id="10224"/>
    <lineage>
        <taxon>Eukaryota</taxon>
        <taxon>Metazoa</taxon>
        <taxon>Hemichordata</taxon>
        <taxon>Enteropneusta</taxon>
        <taxon>Harrimaniidae</taxon>
        <taxon>Saccoglossus</taxon>
    </lineage>
</organism>
<evidence type="ECO:0000259" key="6">
    <source>
        <dbReference type="PROSITE" id="PS50026"/>
    </source>
</evidence>
<dbReference type="SUPFAM" id="SSF57196">
    <property type="entry name" value="EGF/Laminin"/>
    <property type="match status" value="1"/>
</dbReference>
<evidence type="ECO:0000313" key="8">
    <source>
        <dbReference type="Proteomes" id="UP000694865"/>
    </source>
</evidence>
<feature type="domain" description="EGF-like" evidence="6">
    <location>
        <begin position="101"/>
        <end position="133"/>
    </location>
</feature>
<dbReference type="InterPro" id="IPR016186">
    <property type="entry name" value="C-type_lectin-like/link_sf"/>
</dbReference>
<dbReference type="GeneID" id="100367189"/>
<evidence type="ECO:0000259" key="7">
    <source>
        <dbReference type="PROSITE" id="PS50041"/>
    </source>
</evidence>
<dbReference type="PROSITE" id="PS50026">
    <property type="entry name" value="EGF_3"/>
    <property type="match status" value="2"/>
</dbReference>
<dbReference type="InterPro" id="IPR001881">
    <property type="entry name" value="EGF-like_Ca-bd_dom"/>
</dbReference>
<keyword evidence="1 4" id="KW-0245">EGF-like domain</keyword>
<keyword evidence="8" id="KW-1185">Reference proteome</keyword>
<dbReference type="Pfam" id="PF14670">
    <property type="entry name" value="FXa_inhibition"/>
    <property type="match status" value="1"/>
</dbReference>
<dbReference type="CDD" id="cd00037">
    <property type="entry name" value="CLECT"/>
    <property type="match status" value="1"/>
</dbReference>
<comment type="caution">
    <text evidence="4">Lacks conserved residue(s) required for the propagation of feature annotation.</text>
</comment>
<keyword evidence="5" id="KW-0732">Signal</keyword>
<feature type="signal peptide" evidence="5">
    <location>
        <begin position="1"/>
        <end position="25"/>
    </location>
</feature>
<dbReference type="InterPro" id="IPR000152">
    <property type="entry name" value="EGF-type_Asp/Asn_hydroxyl_site"/>
</dbReference>
<dbReference type="SMART" id="SM00179">
    <property type="entry name" value="EGF_CA"/>
    <property type="match status" value="1"/>
</dbReference>
<dbReference type="Gene3D" id="2.10.25.10">
    <property type="entry name" value="Laminin"/>
    <property type="match status" value="2"/>
</dbReference>
<dbReference type="InterPro" id="IPR016187">
    <property type="entry name" value="CTDL_fold"/>
</dbReference>
<dbReference type="InterPro" id="IPR001304">
    <property type="entry name" value="C-type_lectin-like"/>
</dbReference>
<evidence type="ECO:0000256" key="5">
    <source>
        <dbReference type="SAM" id="SignalP"/>
    </source>
</evidence>
<proteinExistence type="predicted"/>
<dbReference type="InterPro" id="IPR050801">
    <property type="entry name" value="Ca-Dep_Lectins_ImmuneDev"/>
</dbReference>
<dbReference type="SUPFAM" id="SSF56436">
    <property type="entry name" value="C-type lectin-like"/>
    <property type="match status" value="1"/>
</dbReference>
<dbReference type="SMART" id="SM00181">
    <property type="entry name" value="EGF"/>
    <property type="match status" value="2"/>
</dbReference>
<feature type="disulfide bond" evidence="4">
    <location>
        <begin position="105"/>
        <end position="115"/>
    </location>
</feature>
<evidence type="ECO:0000256" key="4">
    <source>
        <dbReference type="PROSITE-ProRule" id="PRU00076"/>
    </source>
</evidence>
<dbReference type="SMART" id="SM00034">
    <property type="entry name" value="CLECT"/>
    <property type="match status" value="1"/>
</dbReference>
<dbReference type="PANTHER" id="PTHR22801">
    <property type="entry name" value="LITHOSTATHINE"/>
    <property type="match status" value="1"/>
</dbReference>
<protein>
    <submittedName>
        <fullName evidence="9">Signal peptide, CUB and EGF-like domain-containing protein 3-like</fullName>
    </submittedName>
</protein>
<evidence type="ECO:0000256" key="2">
    <source>
        <dbReference type="ARBA" id="ARBA00022737"/>
    </source>
</evidence>
<evidence type="ECO:0000313" key="9">
    <source>
        <dbReference type="RefSeq" id="XP_002742047.1"/>
    </source>
</evidence>
<gene>
    <name evidence="9" type="primary">LOC100367189</name>
</gene>
<accession>A0ABM0H1E0</accession>
<feature type="domain" description="EGF-like" evidence="6">
    <location>
        <begin position="136"/>
        <end position="177"/>
    </location>
</feature>
<dbReference type="InterPro" id="IPR000742">
    <property type="entry name" value="EGF"/>
</dbReference>
<evidence type="ECO:0000256" key="1">
    <source>
        <dbReference type="ARBA" id="ARBA00022536"/>
    </source>
</evidence>
<evidence type="ECO:0000256" key="3">
    <source>
        <dbReference type="ARBA" id="ARBA00023157"/>
    </source>
</evidence>
<dbReference type="PROSITE" id="PS50041">
    <property type="entry name" value="C_TYPE_LECTIN_2"/>
    <property type="match status" value="1"/>
</dbReference>
<dbReference type="Proteomes" id="UP000694865">
    <property type="component" value="Unplaced"/>
</dbReference>
<name>A0ABM0H1E0_SACKO</name>
<dbReference type="RefSeq" id="XP_002742047.1">
    <property type="nucleotide sequence ID" value="XM_002742001.2"/>
</dbReference>
<reference evidence="9" key="1">
    <citation type="submission" date="2025-08" db="UniProtKB">
        <authorList>
            <consortium name="RefSeq"/>
        </authorList>
    </citation>
    <scope>IDENTIFICATION</scope>
    <source>
        <tissue evidence="9">Testes</tissue>
    </source>
</reference>
<dbReference type="Pfam" id="PF00059">
    <property type="entry name" value="Lectin_C"/>
    <property type="match status" value="1"/>
</dbReference>
<dbReference type="Pfam" id="PF12662">
    <property type="entry name" value="cEGF"/>
    <property type="match status" value="1"/>
</dbReference>
<keyword evidence="3 4" id="KW-1015">Disulfide bond</keyword>
<dbReference type="PROSITE" id="PS00010">
    <property type="entry name" value="ASX_HYDROXYL"/>
    <property type="match status" value="1"/>
</dbReference>
<dbReference type="InterPro" id="IPR018097">
    <property type="entry name" value="EGF_Ca-bd_CS"/>
</dbReference>
<dbReference type="PROSITE" id="PS01187">
    <property type="entry name" value="EGF_CA"/>
    <property type="match status" value="1"/>
</dbReference>
<dbReference type="InterPro" id="IPR026823">
    <property type="entry name" value="cEGF"/>
</dbReference>
<sequence>MIMGKFGTLVAMVMAICWMSNLINGDDGGNICISTGSRTELVPEVEVKEVRKVDYLPCGECGCDTCIEYSTVFVNRTTYENRTVYYNIEECCKGWAGENCDIPLCNPHCEDGSVCVAPDTCSCPPGYELDDGECEDIDECDTANDGGCEHDCENTDGSYHCECDEGYTLNEDGRSCDFQCNVINSKCIDCSRYQIFTARSETGEITWLEAKETCENLGGVLAMLKTQKINKQVRQYIYSNNLDAEVTKGFWFGLHDRNQEGDFEWMDQTKLADTGFTYWADDNPNNNDKKDVNGQDCVQLWKASSFKWDDDYCSDDANLRKKGYICEFNICGCTCDLRP</sequence>
<dbReference type="Gene3D" id="3.10.100.10">
    <property type="entry name" value="Mannose-Binding Protein A, subunit A"/>
    <property type="match status" value="1"/>
</dbReference>
<dbReference type="PANTHER" id="PTHR22801:SF63">
    <property type="entry name" value="C-TYPE LECTIN DOMAIN-CONTAINING PROTEIN"/>
    <property type="match status" value="1"/>
</dbReference>